<evidence type="ECO:0000256" key="1">
    <source>
        <dbReference type="ARBA" id="ARBA00022679"/>
    </source>
</evidence>
<evidence type="ECO:0000313" key="5">
    <source>
        <dbReference type="EMBL" id="RXN22461.1"/>
    </source>
</evidence>
<dbReference type="InterPro" id="IPR000569">
    <property type="entry name" value="HECT_dom"/>
</dbReference>
<dbReference type="STRING" id="84645.A0A498MNL7"/>
<sequence>MENQTGRSQPQEDDLLLVEEATSSRQSLSPKVGTSNFEHQVLEAQCPICSKTFLVSELEMHASFCGESEEDVIHLAAQIDTMKIFEVCVSRENMLERGLKLWKRQKTGSPVNPLKITFLGEPGVDTGALRKEFLSTMVASIEKRLFEGDANKGKMPKYSLNDMDNELFKALELHITTKRIPMLQQLREGLEIYDLTKVMQRKPRECHDLFVIGYDDQTHNQKMEQWEKPCLYRR</sequence>
<dbReference type="SUPFAM" id="SSF56204">
    <property type="entry name" value="Hect, E3 ligase catalytic domain"/>
    <property type="match status" value="1"/>
</dbReference>
<gene>
    <name evidence="5" type="ORF">ROHU_006753</name>
</gene>
<organism evidence="5 6">
    <name type="scientific">Labeo rohita</name>
    <name type="common">Indian major carp</name>
    <name type="synonym">Cyprinus rohita</name>
    <dbReference type="NCBI Taxonomy" id="84645"/>
    <lineage>
        <taxon>Eukaryota</taxon>
        <taxon>Metazoa</taxon>
        <taxon>Chordata</taxon>
        <taxon>Craniata</taxon>
        <taxon>Vertebrata</taxon>
        <taxon>Euteleostomi</taxon>
        <taxon>Actinopterygii</taxon>
        <taxon>Neopterygii</taxon>
        <taxon>Teleostei</taxon>
        <taxon>Ostariophysi</taxon>
        <taxon>Cypriniformes</taxon>
        <taxon>Cyprinidae</taxon>
        <taxon>Labeoninae</taxon>
        <taxon>Labeonini</taxon>
        <taxon>Labeo</taxon>
    </lineage>
</organism>
<evidence type="ECO:0000256" key="3">
    <source>
        <dbReference type="PROSITE-ProRule" id="PRU00104"/>
    </source>
</evidence>
<dbReference type="Proteomes" id="UP000290572">
    <property type="component" value="Unassembled WGS sequence"/>
</dbReference>
<name>A0A498MNL7_LABRO</name>
<dbReference type="InterPro" id="IPR035983">
    <property type="entry name" value="Hect_E3_ubiquitin_ligase"/>
</dbReference>
<proteinExistence type="predicted"/>
<dbReference type="AlphaFoldDB" id="A0A498MNL7"/>
<feature type="domain" description="HECT" evidence="4">
    <location>
        <begin position="114"/>
        <end position="141"/>
    </location>
</feature>
<keyword evidence="2 3" id="KW-0833">Ubl conjugation pathway</keyword>
<keyword evidence="1" id="KW-0808">Transferase</keyword>
<evidence type="ECO:0000259" key="4">
    <source>
        <dbReference type="PROSITE" id="PS50237"/>
    </source>
</evidence>
<protein>
    <recommendedName>
        <fullName evidence="4">HECT domain-containing protein</fullName>
    </recommendedName>
</protein>
<evidence type="ECO:0000313" key="6">
    <source>
        <dbReference type="Proteomes" id="UP000290572"/>
    </source>
</evidence>
<dbReference type="GO" id="GO:0004842">
    <property type="term" value="F:ubiquitin-protein transferase activity"/>
    <property type="evidence" value="ECO:0007669"/>
    <property type="project" value="InterPro"/>
</dbReference>
<comment type="caution">
    <text evidence="3">Lacks conserved residue(s) required for the propagation of feature annotation.</text>
</comment>
<dbReference type="PROSITE" id="PS50237">
    <property type="entry name" value="HECT"/>
    <property type="match status" value="1"/>
</dbReference>
<comment type="caution">
    <text evidence="5">The sequence shown here is derived from an EMBL/GenBank/DDBJ whole genome shotgun (WGS) entry which is preliminary data.</text>
</comment>
<evidence type="ECO:0000256" key="2">
    <source>
        <dbReference type="ARBA" id="ARBA00022786"/>
    </source>
</evidence>
<keyword evidence="6" id="KW-1185">Reference proteome</keyword>
<dbReference type="EMBL" id="QBIY01012592">
    <property type="protein sequence ID" value="RXN22461.1"/>
    <property type="molecule type" value="Genomic_DNA"/>
</dbReference>
<accession>A0A498MNL7</accession>
<dbReference type="Gene3D" id="3.90.1750.10">
    <property type="entry name" value="Hect, E3 ligase catalytic domains"/>
    <property type="match status" value="1"/>
</dbReference>
<reference evidence="5 6" key="1">
    <citation type="submission" date="2018-03" db="EMBL/GenBank/DDBJ databases">
        <title>Draft genome sequence of Rohu Carp (Labeo rohita).</title>
        <authorList>
            <person name="Das P."/>
            <person name="Kushwaha B."/>
            <person name="Joshi C.G."/>
            <person name="Kumar D."/>
            <person name="Nagpure N.S."/>
            <person name="Sahoo L."/>
            <person name="Das S.P."/>
            <person name="Bit A."/>
            <person name="Patnaik S."/>
            <person name="Meher P.K."/>
            <person name="Jayasankar P."/>
            <person name="Koringa P.G."/>
            <person name="Patel N.V."/>
            <person name="Hinsu A.T."/>
            <person name="Kumar R."/>
            <person name="Pandey M."/>
            <person name="Agarwal S."/>
            <person name="Srivastava S."/>
            <person name="Singh M."/>
            <person name="Iquebal M.A."/>
            <person name="Jaiswal S."/>
            <person name="Angadi U.B."/>
            <person name="Kumar N."/>
            <person name="Raza M."/>
            <person name="Shah T.M."/>
            <person name="Rai A."/>
            <person name="Jena J.K."/>
        </authorList>
    </citation>
    <scope>NUCLEOTIDE SEQUENCE [LARGE SCALE GENOMIC DNA]</scope>
    <source>
        <strain evidence="5">DASCIFA01</strain>
        <tissue evidence="5">Testis</tissue>
    </source>
</reference>